<feature type="chain" id="PRO_5046250665" evidence="6">
    <location>
        <begin position="20"/>
        <end position="549"/>
    </location>
</feature>
<dbReference type="Pfam" id="PF07980">
    <property type="entry name" value="SusD_RagB"/>
    <property type="match status" value="1"/>
</dbReference>
<dbReference type="RefSeq" id="WP_262311305.1">
    <property type="nucleotide sequence ID" value="NZ_CP106679.1"/>
</dbReference>
<dbReference type="InterPro" id="IPR012944">
    <property type="entry name" value="SusD_RagB_dom"/>
</dbReference>
<protein>
    <submittedName>
        <fullName evidence="9">RagB/SusD family nutrient uptake outer membrane protein</fullName>
    </submittedName>
</protein>
<evidence type="ECO:0000256" key="4">
    <source>
        <dbReference type="ARBA" id="ARBA00023136"/>
    </source>
</evidence>
<evidence type="ECO:0000256" key="6">
    <source>
        <dbReference type="SAM" id="SignalP"/>
    </source>
</evidence>
<dbReference type="InterPro" id="IPR033985">
    <property type="entry name" value="SusD-like_N"/>
</dbReference>
<dbReference type="EMBL" id="CP106679">
    <property type="protein sequence ID" value="UXP33879.1"/>
    <property type="molecule type" value="Genomic_DNA"/>
</dbReference>
<keyword evidence="10" id="KW-1185">Reference proteome</keyword>
<comment type="subcellular location">
    <subcellularLocation>
        <location evidence="1">Cell outer membrane</location>
    </subcellularLocation>
</comment>
<organism evidence="9 10">
    <name type="scientific">Reichenbachiella agarivorans</name>
    <dbReference type="NCBI Taxonomy" id="2979464"/>
    <lineage>
        <taxon>Bacteria</taxon>
        <taxon>Pseudomonadati</taxon>
        <taxon>Bacteroidota</taxon>
        <taxon>Cytophagia</taxon>
        <taxon>Cytophagales</taxon>
        <taxon>Reichenbachiellaceae</taxon>
        <taxon>Reichenbachiella</taxon>
    </lineage>
</organism>
<evidence type="ECO:0000256" key="2">
    <source>
        <dbReference type="ARBA" id="ARBA00006275"/>
    </source>
</evidence>
<gene>
    <name evidence="9" type="ORF">N6H18_07965</name>
</gene>
<dbReference type="Pfam" id="PF14322">
    <property type="entry name" value="SusD-like_3"/>
    <property type="match status" value="1"/>
</dbReference>
<dbReference type="Proteomes" id="UP001065174">
    <property type="component" value="Chromosome"/>
</dbReference>
<evidence type="ECO:0000256" key="1">
    <source>
        <dbReference type="ARBA" id="ARBA00004442"/>
    </source>
</evidence>
<feature type="signal peptide" evidence="6">
    <location>
        <begin position="1"/>
        <end position="19"/>
    </location>
</feature>
<dbReference type="PROSITE" id="PS51257">
    <property type="entry name" value="PROKAR_LIPOPROTEIN"/>
    <property type="match status" value="1"/>
</dbReference>
<evidence type="ECO:0000313" key="10">
    <source>
        <dbReference type="Proteomes" id="UP001065174"/>
    </source>
</evidence>
<feature type="domain" description="SusD-like N-terminal" evidence="8">
    <location>
        <begin position="102"/>
        <end position="228"/>
    </location>
</feature>
<evidence type="ECO:0000313" key="9">
    <source>
        <dbReference type="EMBL" id="UXP33879.1"/>
    </source>
</evidence>
<comment type="similarity">
    <text evidence="2">Belongs to the SusD family.</text>
</comment>
<keyword evidence="4" id="KW-0472">Membrane</keyword>
<reference evidence="9" key="1">
    <citation type="submission" date="2022-09" db="EMBL/GenBank/DDBJ databases">
        <title>Comparative genomics and taxonomic characterization of three novel marine species of genus Reichenbachiella exhibiting antioxidant and polysaccharide degradation activities.</title>
        <authorList>
            <person name="Muhammad N."/>
            <person name="Lee Y.-J."/>
            <person name="Ko J."/>
            <person name="Kim S.-G."/>
        </authorList>
    </citation>
    <scope>NUCLEOTIDE SEQUENCE</scope>
    <source>
        <strain evidence="9">BKB1-1</strain>
    </source>
</reference>
<evidence type="ECO:0000259" key="8">
    <source>
        <dbReference type="Pfam" id="PF14322"/>
    </source>
</evidence>
<name>A0ABY6CTM6_9BACT</name>
<sequence>MKYLKYSLMISLFASLFLACSEDVLIETPPHTIAADNLYVDLAGFEYGLNGLYAQFRRERGGETFGGPNDLMIDPAVAGVDNCYGNHDNGWNLVGNDFSRNVPSETHNRNFFEWIYQTINSANTIIDRAENPDIEWSDAEKNGVLAEARLFRAWAYRHATYMWGDVPLALHESTGTNIKTDWVRSPIEEVRVQMEEDLLFAEEHMRTPSNDGKVSKYVASHYLAELYLAMGENEKARDKALAVMAGPYSLITSRYGKTANEGGTPFTDMFIHGNSNPSEGNTEALWVMQHEVDVNGGGDNIMRRWHRNSAEGVRVDGTSGAIKVDIENGGRGLGRVGPTRYALELYGPTDDRGGYYAWRSYEILNNPNVIPVGTNPDTGEAWALGDTVKFDWQGQNEKTENAYWPSTRKWDYANPLDTAGSRSYNDQVYLRLAETKLILAEAQFLLGDAPAAAATINELRNRANATPITAGDVSLDFILDERSRELYSEEHRRYTLVRMDKWMDRTIQYNLVGGPTVTEKDKLLPIPQSVIDANLTLPMAQNPGYSGAE</sequence>
<proteinExistence type="inferred from homology"/>
<accession>A0ABY6CTM6</accession>
<feature type="domain" description="RagB/SusD" evidence="7">
    <location>
        <begin position="394"/>
        <end position="545"/>
    </location>
</feature>
<evidence type="ECO:0000259" key="7">
    <source>
        <dbReference type="Pfam" id="PF07980"/>
    </source>
</evidence>
<evidence type="ECO:0000256" key="3">
    <source>
        <dbReference type="ARBA" id="ARBA00022729"/>
    </source>
</evidence>
<dbReference type="Gene3D" id="1.25.40.390">
    <property type="match status" value="1"/>
</dbReference>
<keyword evidence="5" id="KW-0998">Cell outer membrane</keyword>
<dbReference type="SUPFAM" id="SSF48452">
    <property type="entry name" value="TPR-like"/>
    <property type="match status" value="1"/>
</dbReference>
<dbReference type="InterPro" id="IPR011990">
    <property type="entry name" value="TPR-like_helical_dom_sf"/>
</dbReference>
<keyword evidence="3 6" id="KW-0732">Signal</keyword>
<evidence type="ECO:0000256" key="5">
    <source>
        <dbReference type="ARBA" id="ARBA00023237"/>
    </source>
</evidence>